<evidence type="ECO:0000313" key="5">
    <source>
        <dbReference type="EMBL" id="ORX59532.1"/>
    </source>
</evidence>
<feature type="compositionally biased region" description="Polar residues" evidence="3">
    <location>
        <begin position="177"/>
        <end position="198"/>
    </location>
</feature>
<dbReference type="AlphaFoldDB" id="A0A1X2GRB4"/>
<dbReference type="STRING" id="101127.A0A1X2GRB4"/>
<reference evidence="5 6" key="1">
    <citation type="submission" date="2016-07" db="EMBL/GenBank/DDBJ databases">
        <title>Pervasive Adenine N6-methylation of Active Genes in Fungi.</title>
        <authorList>
            <consortium name="DOE Joint Genome Institute"/>
            <person name="Mondo S.J."/>
            <person name="Dannebaum R.O."/>
            <person name="Kuo R.C."/>
            <person name="Labutti K."/>
            <person name="Haridas S."/>
            <person name="Kuo A."/>
            <person name="Salamov A."/>
            <person name="Ahrendt S.R."/>
            <person name="Lipzen A."/>
            <person name="Sullivan W."/>
            <person name="Andreopoulos W.B."/>
            <person name="Clum A."/>
            <person name="Lindquist E."/>
            <person name="Daum C."/>
            <person name="Ramamoorthy G.K."/>
            <person name="Gryganskyi A."/>
            <person name="Culley D."/>
            <person name="Magnuson J.K."/>
            <person name="James T.Y."/>
            <person name="O'Malley M.A."/>
            <person name="Stajich J.E."/>
            <person name="Spatafora J.W."/>
            <person name="Visel A."/>
            <person name="Grigoriev I.V."/>
        </authorList>
    </citation>
    <scope>NUCLEOTIDE SEQUENCE [LARGE SCALE GENOMIC DNA]</scope>
    <source>
        <strain evidence="5 6">NRRL 3301</strain>
    </source>
</reference>
<dbReference type="SMART" id="SM00360">
    <property type="entry name" value="RRM"/>
    <property type="match status" value="2"/>
</dbReference>
<dbReference type="InterPro" id="IPR000504">
    <property type="entry name" value="RRM_dom"/>
</dbReference>
<dbReference type="OrthoDB" id="431169at2759"/>
<dbReference type="Gene3D" id="3.30.70.330">
    <property type="match status" value="2"/>
</dbReference>
<keyword evidence="1 2" id="KW-0694">RNA-binding</keyword>
<dbReference type="Pfam" id="PF00076">
    <property type="entry name" value="RRM_1"/>
    <property type="match status" value="1"/>
</dbReference>
<dbReference type="InterPro" id="IPR035979">
    <property type="entry name" value="RBD_domain_sf"/>
</dbReference>
<dbReference type="PROSITE" id="PS50102">
    <property type="entry name" value="RRM"/>
    <property type="match status" value="2"/>
</dbReference>
<feature type="region of interest" description="Disordered" evidence="3">
    <location>
        <begin position="146"/>
        <end position="198"/>
    </location>
</feature>
<feature type="domain" description="RRM" evidence="4">
    <location>
        <begin position="431"/>
        <end position="508"/>
    </location>
</feature>
<evidence type="ECO:0000256" key="1">
    <source>
        <dbReference type="ARBA" id="ARBA00022884"/>
    </source>
</evidence>
<organism evidence="5 6">
    <name type="scientific">Hesseltinella vesiculosa</name>
    <dbReference type="NCBI Taxonomy" id="101127"/>
    <lineage>
        <taxon>Eukaryota</taxon>
        <taxon>Fungi</taxon>
        <taxon>Fungi incertae sedis</taxon>
        <taxon>Mucoromycota</taxon>
        <taxon>Mucoromycotina</taxon>
        <taxon>Mucoromycetes</taxon>
        <taxon>Mucorales</taxon>
        <taxon>Cunninghamellaceae</taxon>
        <taxon>Hesseltinella</taxon>
    </lineage>
</organism>
<gene>
    <name evidence="5" type="ORF">DM01DRAFT_1332997</name>
</gene>
<name>A0A1X2GRB4_9FUNG</name>
<dbReference type="EMBL" id="MCGT01000005">
    <property type="protein sequence ID" value="ORX59532.1"/>
    <property type="molecule type" value="Genomic_DNA"/>
</dbReference>
<dbReference type="CDD" id="cd12245">
    <property type="entry name" value="RRM_scw1_like"/>
    <property type="match status" value="1"/>
</dbReference>
<dbReference type="PANTHER" id="PTHR10501">
    <property type="entry name" value="U1 SMALL NUCLEAR RIBONUCLEOPROTEIN A/U2 SMALL NUCLEAR RIBONUCLEOPROTEIN B"/>
    <property type="match status" value="1"/>
</dbReference>
<comment type="caution">
    <text evidence="5">The sequence shown here is derived from an EMBL/GenBank/DDBJ whole genome shotgun (WGS) entry which is preliminary data.</text>
</comment>
<dbReference type="InterPro" id="IPR012677">
    <property type="entry name" value="Nucleotide-bd_a/b_plait_sf"/>
</dbReference>
<evidence type="ECO:0000256" key="3">
    <source>
        <dbReference type="SAM" id="MobiDB-lite"/>
    </source>
</evidence>
<feature type="region of interest" description="Disordered" evidence="3">
    <location>
        <begin position="322"/>
        <end position="341"/>
    </location>
</feature>
<feature type="compositionally biased region" description="Low complexity" evidence="3">
    <location>
        <begin position="162"/>
        <end position="176"/>
    </location>
</feature>
<feature type="domain" description="RRM" evidence="4">
    <location>
        <begin position="41"/>
        <end position="133"/>
    </location>
</feature>
<accession>A0A1X2GRB4</accession>
<feature type="compositionally biased region" description="Polar residues" evidence="3">
    <location>
        <begin position="148"/>
        <end position="161"/>
    </location>
</feature>
<evidence type="ECO:0000313" key="6">
    <source>
        <dbReference type="Proteomes" id="UP000242146"/>
    </source>
</evidence>
<protein>
    <recommendedName>
        <fullName evidence="4">RRM domain-containing protein</fullName>
    </recommendedName>
</protein>
<keyword evidence="6" id="KW-1185">Reference proteome</keyword>
<evidence type="ECO:0000256" key="2">
    <source>
        <dbReference type="PROSITE-ProRule" id="PRU00176"/>
    </source>
</evidence>
<dbReference type="SUPFAM" id="SSF54928">
    <property type="entry name" value="RNA-binding domain, RBD"/>
    <property type="match status" value="2"/>
</dbReference>
<proteinExistence type="predicted"/>
<dbReference type="Proteomes" id="UP000242146">
    <property type="component" value="Unassembled WGS sequence"/>
</dbReference>
<dbReference type="GO" id="GO:0003723">
    <property type="term" value="F:RNA binding"/>
    <property type="evidence" value="ECO:0007669"/>
    <property type="project" value="UniProtKB-UniRule"/>
</dbReference>
<evidence type="ECO:0000259" key="4">
    <source>
        <dbReference type="PROSITE" id="PS50102"/>
    </source>
</evidence>
<sequence length="521" mass="56113">MTNSTLFSTSLDMRIHPLSATPNSNAFFSSTNSIPLTDDVTTIFVVGFPDDMTEREFQNMFTFCPGFEAASLKWHSKDQDEETAISSTGGKKQMIGFARFRSRLEAMEAVDVLSGKKVDQEKGTILKAEMAKKNLHIKRGSVAPIGNTFPTASSTPTTQQHTASTSGTLTPTSTSTVANGSTTSALNASSPVATNPPTTVGEGTLSLLSKKLGRQTHANYDAFSPLPSDLLSPADYHKVDPFMNDPFTCSTPNTPIFSDSLFSNLRSNSFDARPPNDLGIMSPPRHFGTGVVPPTVTPLSSSFTSAFSPQAPTAPSQLNGINPLHPPHPLAHSTHTHSQQPHPLHPIAHHPLHSQTIAAAAAEDDPYSYLSKSSPVSNDRLFGTSPLLDDLLSNRMNSITMQANNLTDLRSPSVASIHRPSNPADQNPPCNTLYVGNLPPSTNEEELRQLFAACQGYKRMCFRNKPQGPMCFVEFEDVTLATQALAEHQGFSLTTSIKGGIRLSYSKNPLFIKGPASKDAS</sequence>